<dbReference type="SMART" id="SM00316">
    <property type="entry name" value="S1"/>
    <property type="match status" value="3"/>
</dbReference>
<dbReference type="InterPro" id="IPR039566">
    <property type="entry name" value="CvfB_S1_st"/>
</dbReference>
<dbReference type="InterPro" id="IPR003029">
    <property type="entry name" value="S1_domain"/>
</dbReference>
<dbReference type="Gene3D" id="2.40.50.140">
    <property type="entry name" value="Nucleic acid-binding proteins"/>
    <property type="match status" value="2"/>
</dbReference>
<dbReference type="InterPro" id="IPR012340">
    <property type="entry name" value="NA-bd_OB-fold"/>
</dbReference>
<comment type="similarity">
    <text evidence="1">Belongs to the CvfB family.</text>
</comment>
<dbReference type="Gene3D" id="1.10.10.10">
    <property type="entry name" value="Winged helix-like DNA-binding domain superfamily/Winged helix DNA-binding domain"/>
    <property type="match status" value="1"/>
</dbReference>
<dbReference type="SUPFAM" id="SSF50249">
    <property type="entry name" value="Nucleic acid-binding proteins"/>
    <property type="match status" value="1"/>
</dbReference>
<dbReference type="Pfam" id="PF17783">
    <property type="entry name" value="WHD_CvfB"/>
    <property type="match status" value="1"/>
</dbReference>
<evidence type="ECO:0000313" key="4">
    <source>
        <dbReference type="Proteomes" id="UP000050833"/>
    </source>
</evidence>
<dbReference type="Proteomes" id="UP000050833">
    <property type="component" value="Unassembled WGS sequence"/>
</dbReference>
<protein>
    <submittedName>
        <fullName evidence="3">RNA-binding protein</fullName>
    </submittedName>
</protein>
<name>A0AAW3JRT6_9FIRM</name>
<reference evidence="3 4" key="1">
    <citation type="submission" date="2015-10" db="EMBL/GenBank/DDBJ databases">
        <title>Butyribacter intestini gen. nov., sp. nov., a butyric acid-producing bacterium of the family Lachnospiraceae isolated from the human faeces.</title>
        <authorList>
            <person name="Zou Y."/>
            <person name="Xue W."/>
            <person name="Luo G."/>
            <person name="Lv M."/>
        </authorList>
    </citation>
    <scope>NUCLEOTIDE SEQUENCE [LARGE SCALE GENOMIC DNA]</scope>
    <source>
        <strain evidence="3 4">TF01-11</strain>
    </source>
</reference>
<dbReference type="GO" id="GO:0003676">
    <property type="term" value="F:nucleic acid binding"/>
    <property type="evidence" value="ECO:0007669"/>
    <property type="project" value="InterPro"/>
</dbReference>
<proteinExistence type="inferred from homology"/>
<dbReference type="AlphaFoldDB" id="A0AAW3JRT6"/>
<dbReference type="Pfam" id="PF13509">
    <property type="entry name" value="S1_2"/>
    <property type="match status" value="2"/>
</dbReference>
<evidence type="ECO:0000313" key="3">
    <source>
        <dbReference type="EMBL" id="KQC84449.1"/>
    </source>
</evidence>
<dbReference type="PIRSF" id="PIRSF012524">
    <property type="entry name" value="YitL_S1"/>
    <property type="match status" value="1"/>
</dbReference>
<dbReference type="InterPro" id="IPR040764">
    <property type="entry name" value="CvfB_WH"/>
</dbReference>
<feature type="domain" description="S1 motif" evidence="2">
    <location>
        <begin position="146"/>
        <end position="207"/>
    </location>
</feature>
<dbReference type="InterPro" id="IPR014464">
    <property type="entry name" value="CvfB_fam"/>
</dbReference>
<dbReference type="PROSITE" id="PS50126">
    <property type="entry name" value="S1"/>
    <property type="match status" value="1"/>
</dbReference>
<comment type="caution">
    <text evidence="3">The sequence shown here is derived from an EMBL/GenBank/DDBJ whole genome shotgun (WGS) entry which is preliminary data.</text>
</comment>
<keyword evidence="4" id="KW-1185">Reference proteome</keyword>
<dbReference type="Pfam" id="PF00575">
    <property type="entry name" value="S1"/>
    <property type="match status" value="1"/>
</dbReference>
<dbReference type="InterPro" id="IPR036388">
    <property type="entry name" value="WH-like_DNA-bd_sf"/>
</dbReference>
<accession>A0AAW3JRT6</accession>
<dbReference type="PANTHER" id="PTHR37296">
    <property type="entry name" value="CONSERVED VIRULENCE FACTOR B"/>
    <property type="match status" value="1"/>
</dbReference>
<evidence type="ECO:0000259" key="2">
    <source>
        <dbReference type="PROSITE" id="PS50126"/>
    </source>
</evidence>
<evidence type="ECO:0000256" key="1">
    <source>
        <dbReference type="PIRNR" id="PIRNR012524"/>
    </source>
</evidence>
<gene>
    <name evidence="3" type="ORF">APZ18_13305</name>
</gene>
<dbReference type="PANTHER" id="PTHR37296:SF1">
    <property type="entry name" value="CONSERVED VIRULENCE FACTOR B"/>
    <property type="match status" value="1"/>
</dbReference>
<sequence length="278" mass="31820">MPIGKTQELIVVKTTDFGVFLNTPTGEDSDKILLPKSQVPKGTQLNDVLNVFVYKDSEDRPIATMEEPSIELGQVARLYVKEVTKIGAFLDWGLSKDLLLPFKEQAYEVKEDDAVLVTLYVDKSDRLCASMKVYNHLSNESPYKKDDEVFGRVYEISDNFGVFIAVDDKYSALLPKKEVFEKYRINQPVYARVAQVMDDGRLTLSVKKKIPEQMNDDASFIYETLQRENGFLPFNDKSDSEAVKNRFHMSKNAFKRAIGHLYKERLITIEKDGIHLND</sequence>
<dbReference type="EMBL" id="LLKB01000006">
    <property type="protein sequence ID" value="KQC84449.1"/>
    <property type="molecule type" value="Genomic_DNA"/>
</dbReference>
<organism evidence="3 4">
    <name type="scientific">Butyribacter intestini</name>
    <dbReference type="NCBI Taxonomy" id="1703332"/>
    <lineage>
        <taxon>Bacteria</taxon>
        <taxon>Bacillati</taxon>
        <taxon>Bacillota</taxon>
        <taxon>Clostridia</taxon>
        <taxon>Lachnospirales</taxon>
        <taxon>Lachnospiraceae</taxon>
        <taxon>Butyribacter</taxon>
    </lineage>
</organism>